<name>A0ABC8TES2_9AQUA</name>
<sequence length="117" mass="12153">SSGGHLILGNVIKKDGEVGEHVDDAWGTGSGDTGAKVRGAIQTGNAKLALDRGEKGDTLGGSMCMDDVRQTRADAGLGGLEVDNSSRCEPGEGHARARSRGSQALRTTLVREMMMPM</sequence>
<dbReference type="EMBL" id="CAUOFW020004391">
    <property type="protein sequence ID" value="CAK9165464.1"/>
    <property type="molecule type" value="Genomic_DNA"/>
</dbReference>
<keyword evidence="3" id="KW-1185">Reference proteome</keyword>
<dbReference type="AlphaFoldDB" id="A0ABC8TES2"/>
<feature type="non-terminal residue" evidence="2">
    <location>
        <position position="1"/>
    </location>
</feature>
<reference evidence="2 3" key="1">
    <citation type="submission" date="2024-02" db="EMBL/GenBank/DDBJ databases">
        <authorList>
            <person name="Vignale AGUSTIN F."/>
            <person name="Sosa J E."/>
            <person name="Modenutti C."/>
        </authorList>
    </citation>
    <scope>NUCLEOTIDE SEQUENCE [LARGE SCALE GENOMIC DNA]</scope>
</reference>
<evidence type="ECO:0000256" key="1">
    <source>
        <dbReference type="SAM" id="MobiDB-lite"/>
    </source>
</evidence>
<organism evidence="2 3">
    <name type="scientific">Ilex paraguariensis</name>
    <name type="common">yerba mate</name>
    <dbReference type="NCBI Taxonomy" id="185542"/>
    <lineage>
        <taxon>Eukaryota</taxon>
        <taxon>Viridiplantae</taxon>
        <taxon>Streptophyta</taxon>
        <taxon>Embryophyta</taxon>
        <taxon>Tracheophyta</taxon>
        <taxon>Spermatophyta</taxon>
        <taxon>Magnoliopsida</taxon>
        <taxon>eudicotyledons</taxon>
        <taxon>Gunneridae</taxon>
        <taxon>Pentapetalae</taxon>
        <taxon>asterids</taxon>
        <taxon>campanulids</taxon>
        <taxon>Aquifoliales</taxon>
        <taxon>Aquifoliaceae</taxon>
        <taxon>Ilex</taxon>
    </lineage>
</organism>
<evidence type="ECO:0000313" key="2">
    <source>
        <dbReference type="EMBL" id="CAK9165464.1"/>
    </source>
</evidence>
<protein>
    <submittedName>
        <fullName evidence="2">Uncharacterized protein</fullName>
    </submittedName>
</protein>
<accession>A0ABC8TES2</accession>
<feature type="region of interest" description="Disordered" evidence="1">
    <location>
        <begin position="78"/>
        <end position="103"/>
    </location>
</feature>
<dbReference type="Proteomes" id="UP001642360">
    <property type="component" value="Unassembled WGS sequence"/>
</dbReference>
<comment type="caution">
    <text evidence="2">The sequence shown here is derived from an EMBL/GenBank/DDBJ whole genome shotgun (WGS) entry which is preliminary data.</text>
</comment>
<feature type="compositionally biased region" description="Basic and acidic residues" evidence="1">
    <location>
        <begin position="84"/>
        <end position="95"/>
    </location>
</feature>
<evidence type="ECO:0000313" key="3">
    <source>
        <dbReference type="Proteomes" id="UP001642360"/>
    </source>
</evidence>
<gene>
    <name evidence="2" type="ORF">ILEXP_LOCUS34631</name>
</gene>
<proteinExistence type="predicted"/>